<dbReference type="Pfam" id="PF13472">
    <property type="entry name" value="Lipase_GDSL_2"/>
    <property type="match status" value="1"/>
</dbReference>
<evidence type="ECO:0000256" key="1">
    <source>
        <dbReference type="SAM" id="SignalP"/>
    </source>
</evidence>
<dbReference type="PROSITE" id="PS51257">
    <property type="entry name" value="PROKAR_LIPOPROTEIN"/>
    <property type="match status" value="1"/>
</dbReference>
<evidence type="ECO:0000313" key="3">
    <source>
        <dbReference type="EMBL" id="MFD2682561.1"/>
    </source>
</evidence>
<dbReference type="EMBL" id="JBHUMF010000031">
    <property type="protein sequence ID" value="MFD2682561.1"/>
    <property type="molecule type" value="Genomic_DNA"/>
</dbReference>
<dbReference type="RefSeq" id="WP_377937210.1">
    <property type="nucleotide sequence ID" value="NZ_JBHUMF010000031.1"/>
</dbReference>
<keyword evidence="4" id="KW-1185">Reference proteome</keyword>
<dbReference type="Proteomes" id="UP001597506">
    <property type="component" value="Unassembled WGS sequence"/>
</dbReference>
<comment type="caution">
    <text evidence="3">The sequence shown here is derived from an EMBL/GenBank/DDBJ whole genome shotgun (WGS) entry which is preliminary data.</text>
</comment>
<dbReference type="InterPro" id="IPR036514">
    <property type="entry name" value="SGNH_hydro_sf"/>
</dbReference>
<keyword evidence="1" id="KW-0732">Signal</keyword>
<gene>
    <name evidence="3" type="ORF">ACFSUL_17625</name>
</gene>
<feature type="signal peptide" evidence="1">
    <location>
        <begin position="1"/>
        <end position="20"/>
    </location>
</feature>
<dbReference type="SUPFAM" id="SSF52266">
    <property type="entry name" value="SGNH hydrolase"/>
    <property type="match status" value="1"/>
</dbReference>
<dbReference type="InterPro" id="IPR013830">
    <property type="entry name" value="SGNH_hydro"/>
</dbReference>
<evidence type="ECO:0000259" key="2">
    <source>
        <dbReference type="Pfam" id="PF13472"/>
    </source>
</evidence>
<protein>
    <submittedName>
        <fullName evidence="3">GDSL-type esterase/lipase family protein</fullName>
    </submittedName>
</protein>
<accession>A0ABW5RX25</accession>
<proteinExistence type="predicted"/>
<organism evidence="3 4">
    <name type="scientific">Bacillus seohaeanensis</name>
    <dbReference type="NCBI Taxonomy" id="284580"/>
    <lineage>
        <taxon>Bacteria</taxon>
        <taxon>Bacillati</taxon>
        <taxon>Bacillota</taxon>
        <taxon>Bacilli</taxon>
        <taxon>Bacillales</taxon>
        <taxon>Bacillaceae</taxon>
        <taxon>Bacillus</taxon>
    </lineage>
</organism>
<name>A0ABW5RX25_9BACI</name>
<dbReference type="Gene3D" id="3.40.50.1110">
    <property type="entry name" value="SGNH hydrolase"/>
    <property type="match status" value="1"/>
</dbReference>
<feature type="chain" id="PRO_5046205030" evidence="1">
    <location>
        <begin position="21"/>
        <end position="222"/>
    </location>
</feature>
<evidence type="ECO:0000313" key="4">
    <source>
        <dbReference type="Proteomes" id="UP001597506"/>
    </source>
</evidence>
<sequence length="222" mass="24938">MTKKIFLGVLIGILAIFAAACGSIQDEKQTVTDDAKDQYKSFYNKSVFLGDSLLIGLSDVIKDSNVISNAGATALFALEEVDKIANKKPENVFIMLGSDDLLMPIDNPKEDSLKNYAKLIKKIKGKLPKVKIHILSVPPVTKEAMEGEPRYKNIPDYNKALEKMAVTEKVDYIDLSPIFEKHQNLYIKDGIHFKENFYPLLLNHIKKDIHSSKNNEGVRNEV</sequence>
<reference evidence="4" key="1">
    <citation type="journal article" date="2019" name="Int. J. Syst. Evol. Microbiol.">
        <title>The Global Catalogue of Microorganisms (GCM) 10K type strain sequencing project: providing services to taxonomists for standard genome sequencing and annotation.</title>
        <authorList>
            <consortium name="The Broad Institute Genomics Platform"/>
            <consortium name="The Broad Institute Genome Sequencing Center for Infectious Disease"/>
            <person name="Wu L."/>
            <person name="Ma J."/>
        </authorList>
    </citation>
    <scope>NUCLEOTIDE SEQUENCE [LARGE SCALE GENOMIC DNA]</scope>
    <source>
        <strain evidence="4">KCTC 3913</strain>
    </source>
</reference>
<feature type="domain" description="SGNH hydrolase-type esterase" evidence="2">
    <location>
        <begin position="67"/>
        <end position="195"/>
    </location>
</feature>